<dbReference type="OrthoDB" id="512267at2759"/>
<name>A0A9D4TMK3_CHLVU</name>
<evidence type="ECO:0000256" key="1">
    <source>
        <dbReference type="SAM" id="MobiDB-lite"/>
    </source>
</evidence>
<dbReference type="AlphaFoldDB" id="A0A9D4TMK3"/>
<dbReference type="EMBL" id="SIDB01000008">
    <property type="protein sequence ID" value="KAI3429678.1"/>
    <property type="molecule type" value="Genomic_DNA"/>
</dbReference>
<dbReference type="Proteomes" id="UP001055712">
    <property type="component" value="Unassembled WGS sequence"/>
</dbReference>
<reference evidence="2" key="2">
    <citation type="submission" date="2020-11" db="EMBL/GenBank/DDBJ databases">
        <authorList>
            <person name="Cecchin M."/>
            <person name="Marcolungo L."/>
            <person name="Rossato M."/>
            <person name="Girolomoni L."/>
            <person name="Cosentino E."/>
            <person name="Cuine S."/>
            <person name="Li-Beisson Y."/>
            <person name="Delledonne M."/>
            <person name="Ballottari M."/>
        </authorList>
    </citation>
    <scope>NUCLEOTIDE SEQUENCE</scope>
    <source>
        <strain evidence="2">211/11P</strain>
        <tissue evidence="2">Whole cell</tissue>
    </source>
</reference>
<organism evidence="2 3">
    <name type="scientific">Chlorella vulgaris</name>
    <name type="common">Green alga</name>
    <dbReference type="NCBI Taxonomy" id="3077"/>
    <lineage>
        <taxon>Eukaryota</taxon>
        <taxon>Viridiplantae</taxon>
        <taxon>Chlorophyta</taxon>
        <taxon>core chlorophytes</taxon>
        <taxon>Trebouxiophyceae</taxon>
        <taxon>Chlorellales</taxon>
        <taxon>Chlorellaceae</taxon>
        <taxon>Chlorella clade</taxon>
        <taxon>Chlorella</taxon>
    </lineage>
</organism>
<feature type="compositionally biased region" description="Low complexity" evidence="1">
    <location>
        <begin position="90"/>
        <end position="107"/>
    </location>
</feature>
<keyword evidence="3" id="KW-1185">Reference proteome</keyword>
<evidence type="ECO:0000313" key="3">
    <source>
        <dbReference type="Proteomes" id="UP001055712"/>
    </source>
</evidence>
<gene>
    <name evidence="2" type="ORF">D9Q98_005763</name>
</gene>
<evidence type="ECO:0000313" key="2">
    <source>
        <dbReference type="EMBL" id="KAI3429678.1"/>
    </source>
</evidence>
<feature type="region of interest" description="Disordered" evidence="1">
    <location>
        <begin position="85"/>
        <end position="207"/>
    </location>
</feature>
<feature type="compositionally biased region" description="Low complexity" evidence="1">
    <location>
        <begin position="127"/>
        <end position="147"/>
    </location>
</feature>
<accession>A0A9D4TMK3</accession>
<proteinExistence type="predicted"/>
<feature type="compositionally biased region" description="Gly residues" evidence="1">
    <location>
        <begin position="198"/>
        <end position="207"/>
    </location>
</feature>
<sequence length="207" mass="21527">MPKKKPGAEEADIVASGDALRTVAAWLGVGDVGEVMEQEGLNPEYEMGRTQGLGLGAKFLPHNKSIALTSGVEHRLGSKLKRTAERRLAEAAQQAAPQGQPSQPAGRRGFGPKHSPGQPGRWSNKPPSRQQQTQQPAAAAAQASGAAADDDTDDEGGRGGAFGKRSHSAAPKPATFTRSDLLRVSSAQQPKKRKRKSGQGGGQAAAP</sequence>
<comment type="caution">
    <text evidence="2">The sequence shown here is derived from an EMBL/GenBank/DDBJ whole genome shotgun (WGS) entry which is preliminary data.</text>
</comment>
<protein>
    <submittedName>
        <fullName evidence="2">Uncharacterized protein</fullName>
    </submittedName>
</protein>
<reference evidence="2" key="1">
    <citation type="journal article" date="2019" name="Plant J.">
        <title>Chlorella vulgaris genome assembly and annotation reveals the molecular basis for metabolic acclimation to high light conditions.</title>
        <authorList>
            <person name="Cecchin M."/>
            <person name="Marcolungo L."/>
            <person name="Rossato M."/>
            <person name="Girolomoni L."/>
            <person name="Cosentino E."/>
            <person name="Cuine S."/>
            <person name="Li-Beisson Y."/>
            <person name="Delledonne M."/>
            <person name="Ballottari M."/>
        </authorList>
    </citation>
    <scope>NUCLEOTIDE SEQUENCE</scope>
    <source>
        <strain evidence="2">211/11P</strain>
    </source>
</reference>